<name>A0A0E1EFN2_STRAG</name>
<evidence type="ECO:0000256" key="3">
    <source>
        <dbReference type="ARBA" id="ARBA00022679"/>
    </source>
</evidence>
<dbReference type="InterPro" id="IPR002155">
    <property type="entry name" value="Thiolase"/>
</dbReference>
<keyword evidence="4 6" id="KW-0012">Acyltransferase</keyword>
<comment type="caution">
    <text evidence="11">The sequence shown here is derived from an EMBL/GenBank/DDBJ whole genome shotgun (WGS) entry which is preliminary data.</text>
</comment>
<feature type="transmembrane region" description="Helical" evidence="7">
    <location>
        <begin position="346"/>
        <end position="368"/>
    </location>
</feature>
<dbReference type="PANTHER" id="PTHR18919:SF107">
    <property type="entry name" value="ACETYL-COA ACETYLTRANSFERASE, CYTOSOLIC"/>
    <property type="match status" value="1"/>
</dbReference>
<dbReference type="Pfam" id="PF02803">
    <property type="entry name" value="Thiolase_C"/>
    <property type="match status" value="1"/>
</dbReference>
<dbReference type="PIRSF" id="PIRSF000429">
    <property type="entry name" value="Ac-CoA_Ac_transf"/>
    <property type="match status" value="1"/>
</dbReference>
<dbReference type="InterPro" id="IPR020617">
    <property type="entry name" value="Thiolase_C"/>
</dbReference>
<dbReference type="PROSITE" id="PS00737">
    <property type="entry name" value="THIOLASE_2"/>
    <property type="match status" value="1"/>
</dbReference>
<keyword evidence="7" id="KW-0812">Transmembrane</keyword>
<dbReference type="InterPro" id="IPR020616">
    <property type="entry name" value="Thiolase_N"/>
</dbReference>
<evidence type="ECO:0000256" key="4">
    <source>
        <dbReference type="ARBA" id="ARBA00023315"/>
    </source>
</evidence>
<dbReference type="Gene3D" id="3.40.47.10">
    <property type="match status" value="2"/>
</dbReference>
<keyword evidence="7" id="KW-1133">Transmembrane helix</keyword>
<evidence type="ECO:0000313" key="11">
    <source>
        <dbReference type="EMBL" id="OCM70967.1"/>
    </source>
</evidence>
<evidence type="ECO:0000256" key="7">
    <source>
        <dbReference type="SAM" id="Phobius"/>
    </source>
</evidence>
<reference evidence="11 13" key="2">
    <citation type="journal article" date="2016" name="Sci. Rep.">
        <title>Serotype IV Streptococcus agalactiae ST-452 has arisen from large genomic recombination events between CC23 and the hypervirulent CC17 lineages.</title>
        <authorList>
            <person name="Campisi E."/>
            <person name="Rinaudo C.D."/>
            <person name="Donati C."/>
            <person name="Barucco M."/>
            <person name="Torricelli G."/>
            <person name="Edwards M.S."/>
            <person name="Baker C.J."/>
            <person name="Margarit I."/>
            <person name="Rosini R."/>
        </authorList>
    </citation>
    <scope>NUCLEOTIDE SEQUENCE [LARGE SCALE GENOMIC DNA]</scope>
    <source>
        <strain evidence="11 13">CZ-PW-140</strain>
    </source>
</reference>
<evidence type="ECO:0000256" key="5">
    <source>
        <dbReference type="ARBA" id="ARBA00030755"/>
    </source>
</evidence>
<comment type="similarity">
    <text evidence="1 6">Belongs to the thiolase-like superfamily. Thiolase family.</text>
</comment>
<dbReference type="PANTHER" id="PTHR18919">
    <property type="entry name" value="ACETYL-COA C-ACYLTRANSFERASE"/>
    <property type="match status" value="1"/>
</dbReference>
<evidence type="ECO:0000259" key="9">
    <source>
        <dbReference type="Pfam" id="PF02803"/>
    </source>
</evidence>
<evidence type="ECO:0000256" key="1">
    <source>
        <dbReference type="ARBA" id="ARBA00010982"/>
    </source>
</evidence>
<evidence type="ECO:0000313" key="10">
    <source>
        <dbReference type="EMBL" id="KLJ29628.1"/>
    </source>
</evidence>
<feature type="domain" description="Thiolase N-terminal" evidence="8">
    <location>
        <begin position="10"/>
        <end position="242"/>
    </location>
</feature>
<dbReference type="EC" id="2.3.1.9" evidence="2"/>
<dbReference type="KEGG" id="sage:EN72_02720"/>
<evidence type="ECO:0000256" key="2">
    <source>
        <dbReference type="ARBA" id="ARBA00012705"/>
    </source>
</evidence>
<gene>
    <name evidence="11" type="ORF">AX245_10865</name>
    <name evidence="10" type="ORF">WA45_04580</name>
</gene>
<dbReference type="InterPro" id="IPR016039">
    <property type="entry name" value="Thiolase-like"/>
</dbReference>
<dbReference type="InterPro" id="IPR020613">
    <property type="entry name" value="Thiolase_CS"/>
</dbReference>
<dbReference type="EMBL" id="LCVB01000027">
    <property type="protein sequence ID" value="KLJ29628.1"/>
    <property type="molecule type" value="Genomic_DNA"/>
</dbReference>
<dbReference type="AlphaFoldDB" id="A0A0E1EFN2"/>
<reference evidence="10 12" key="1">
    <citation type="journal article" date="2015" name="PLoS ONE">
        <title>Genomic analysis reveals the molecular basis for capsule loss in the group B streptococcus population.</title>
        <authorList>
            <consortium name="DEVANI Consortium"/>
            <person name="Rosini R."/>
            <person name="Campisi E."/>
            <person name="De Chiara M."/>
            <person name="Tettelin H."/>
            <person name="Rinaudo D."/>
            <person name="Toniolo C."/>
            <person name="Metruccio M."/>
            <person name="Guidotti S."/>
            <person name="Sorensen U.B."/>
            <person name="Kilian M."/>
            <person name="Ramirez M."/>
            <person name="Janulczyk R."/>
            <person name="Donati C."/>
            <person name="Grandi G."/>
            <person name="Margarit I."/>
        </authorList>
    </citation>
    <scope>NUCLEOTIDE SEQUENCE [LARGE SCALE GENOMIC DNA]</scope>
    <source>
        <strain evidence="10 12">ES-PW-063</strain>
    </source>
</reference>
<evidence type="ECO:0000313" key="13">
    <source>
        <dbReference type="Proteomes" id="UP000093122"/>
    </source>
</evidence>
<keyword evidence="7" id="KW-0472">Membrane</keyword>
<organism evidence="11 13">
    <name type="scientific">Streptococcus agalactiae</name>
    <dbReference type="NCBI Taxonomy" id="1311"/>
    <lineage>
        <taxon>Bacteria</taxon>
        <taxon>Bacillati</taxon>
        <taxon>Bacillota</taxon>
        <taxon>Bacilli</taxon>
        <taxon>Lactobacillales</taxon>
        <taxon>Streptococcaceae</taxon>
        <taxon>Streptococcus</taxon>
    </lineage>
</organism>
<accession>A0A0E1EFN2</accession>
<dbReference type="Proteomes" id="UP000093122">
    <property type="component" value="Unassembled WGS sequence"/>
</dbReference>
<dbReference type="EMBL" id="MAWT01000041">
    <property type="protein sequence ID" value="OCM70967.1"/>
    <property type="molecule type" value="Genomic_DNA"/>
</dbReference>
<proteinExistence type="inferred from homology"/>
<keyword evidence="3 6" id="KW-0808">Transferase</keyword>
<dbReference type="CDD" id="cd00751">
    <property type="entry name" value="thiolase"/>
    <property type="match status" value="1"/>
</dbReference>
<dbReference type="Proteomes" id="UP000035174">
    <property type="component" value="Unassembled WGS sequence"/>
</dbReference>
<dbReference type="SUPFAM" id="SSF53901">
    <property type="entry name" value="Thiolase-like"/>
    <property type="match status" value="2"/>
</dbReference>
<dbReference type="RefSeq" id="WP_000796107.1">
    <property type="nucleotide sequence ID" value="NZ_AP018935.1"/>
</dbReference>
<sequence>MKNRDVYIGFGLRTPIGIKGKQFKHYRPELLGAHLLNQIKKIESESNIDSIICGNTVGTGGNIGRLMTLFSDYESYIPVQTIDMQCASSSSALFFGYLKISTGINEKVLVGGIESSSLQPMRRYAKEDNRNGEYTVAQFSPDSYAETVMLEGAQRVCQKYGFRREMLDKLAFLSHKRALTAKQGGYLEEVILPMEGMRDQGVRKLKETFFQKLPRLMENSPLLTIGNVCLMHDAAAFLTLQSQKTEFRIVHIVEVAGDPKLSPELVHTATEKLLTETHTKISDYDAIEWNEPFAAIDALFNHYYPEEREKFNIFGGTLAYGHPYACSGIINILHLMQALKYKNKPMGLTAIAGAGGVGMAISIEYLGVKNA</sequence>
<evidence type="ECO:0000256" key="6">
    <source>
        <dbReference type="RuleBase" id="RU003557"/>
    </source>
</evidence>
<dbReference type="OMA" id="IKGDVYM"/>
<evidence type="ECO:0000313" key="12">
    <source>
        <dbReference type="Proteomes" id="UP000035174"/>
    </source>
</evidence>
<dbReference type="Pfam" id="PF00108">
    <property type="entry name" value="Thiolase_N"/>
    <property type="match status" value="1"/>
</dbReference>
<dbReference type="GO" id="GO:0003985">
    <property type="term" value="F:acetyl-CoA C-acetyltransferase activity"/>
    <property type="evidence" value="ECO:0007669"/>
    <property type="project" value="UniProtKB-EC"/>
</dbReference>
<evidence type="ECO:0000259" key="8">
    <source>
        <dbReference type="Pfam" id="PF00108"/>
    </source>
</evidence>
<dbReference type="NCBIfam" id="TIGR01930">
    <property type="entry name" value="AcCoA-C-Actrans"/>
    <property type="match status" value="1"/>
</dbReference>
<protein>
    <recommendedName>
        <fullName evidence="2">acetyl-CoA C-acetyltransferase</fullName>
        <ecNumber evidence="2">2.3.1.9</ecNumber>
    </recommendedName>
    <alternativeName>
        <fullName evidence="5">Acetoacetyl-CoA thiolase</fullName>
    </alternativeName>
</protein>
<feature type="domain" description="Thiolase C-terminal" evidence="9">
    <location>
        <begin position="248"/>
        <end position="364"/>
    </location>
</feature>